<evidence type="ECO:0000259" key="5">
    <source>
        <dbReference type="Pfam" id="PF00497"/>
    </source>
</evidence>
<feature type="chain" id="PRO_5004067816" evidence="4">
    <location>
        <begin position="23"/>
        <end position="117"/>
    </location>
</feature>
<dbReference type="PATRIC" id="fig|1244083.3.peg.197"/>
<dbReference type="PANTHER" id="PTHR35936">
    <property type="entry name" value="MEMBRANE-BOUND LYTIC MUREIN TRANSGLYCOSYLASE F"/>
    <property type="match status" value="1"/>
</dbReference>
<dbReference type="InterPro" id="IPR018313">
    <property type="entry name" value="SBP_3_CS"/>
</dbReference>
<dbReference type="AlphaFoldDB" id="M5II56"/>
<dbReference type="STRING" id="1244083.CSUNSWCD_192"/>
<accession>M5II56</accession>
<evidence type="ECO:0000256" key="3">
    <source>
        <dbReference type="ARBA" id="ARBA00022729"/>
    </source>
</evidence>
<reference evidence="6 7" key="1">
    <citation type="journal article" date="2013" name="Genome Announc.">
        <title>Genome Sequence of Campylobacter showae UNSWCD, Isolated from a Patient with Crohn's Disease.</title>
        <authorList>
            <person name="Tay A.P."/>
            <person name="Kaakoush N.O."/>
            <person name="Deshpande N.P."/>
            <person name="Chen Z."/>
            <person name="Mitchell H."/>
            <person name="Wilkins M.R."/>
        </authorList>
    </citation>
    <scope>NUCLEOTIDE SEQUENCE [LARGE SCALE GENOMIC DNA]</scope>
    <source>
        <strain evidence="6 7">CSUNSWCD</strain>
    </source>
</reference>
<name>M5II56_9BACT</name>
<comment type="caution">
    <text evidence="6">The sequence shown here is derived from an EMBL/GenBank/DDBJ whole genome shotgun (WGS) entry which is preliminary data.</text>
</comment>
<feature type="domain" description="Solute-binding protein family 3/N-terminal" evidence="5">
    <location>
        <begin position="34"/>
        <end position="116"/>
    </location>
</feature>
<dbReference type="Pfam" id="PF00497">
    <property type="entry name" value="SBP_bac_3"/>
    <property type="match status" value="1"/>
</dbReference>
<evidence type="ECO:0000313" key="6">
    <source>
        <dbReference type="EMBL" id="EKU12252.1"/>
    </source>
</evidence>
<evidence type="ECO:0000256" key="1">
    <source>
        <dbReference type="ARBA" id="ARBA00004196"/>
    </source>
</evidence>
<evidence type="ECO:0000256" key="2">
    <source>
        <dbReference type="ARBA" id="ARBA00010333"/>
    </source>
</evidence>
<keyword evidence="3 4" id="KW-0732">Signal</keyword>
<evidence type="ECO:0000256" key="4">
    <source>
        <dbReference type="SAM" id="SignalP"/>
    </source>
</evidence>
<comment type="subcellular location">
    <subcellularLocation>
        <location evidence="1">Cell envelope</location>
    </subcellularLocation>
</comment>
<dbReference type="GO" id="GO:0030313">
    <property type="term" value="C:cell envelope"/>
    <property type="evidence" value="ECO:0007669"/>
    <property type="project" value="UniProtKB-SubCell"/>
</dbReference>
<gene>
    <name evidence="6" type="ORF">CSUNSWCD_192</name>
</gene>
<dbReference type="EMBL" id="AMZQ01000001">
    <property type="protein sequence ID" value="EKU12252.1"/>
    <property type="molecule type" value="Genomic_DNA"/>
</dbReference>
<dbReference type="PANTHER" id="PTHR35936:SF34">
    <property type="entry name" value="ABC TRANSPORTER EXTRACELLULAR-BINDING PROTEIN YCKB-RELATED"/>
    <property type="match status" value="1"/>
</dbReference>
<dbReference type="SUPFAM" id="SSF53850">
    <property type="entry name" value="Periplasmic binding protein-like II"/>
    <property type="match status" value="1"/>
</dbReference>
<proteinExistence type="inferred from homology"/>
<dbReference type="Gene3D" id="3.40.190.10">
    <property type="entry name" value="Periplasmic binding protein-like II"/>
    <property type="match status" value="1"/>
</dbReference>
<dbReference type="Proteomes" id="UP000011939">
    <property type="component" value="Unassembled WGS sequence"/>
</dbReference>
<sequence>MKLRQILKLGAAIAVCLNLASAKSLEQIKKDGVITIATEGVYSPFSFHNEKDELMGYDVEIARAVADKLALKPKFVEASWDAMIAAFDAGKADTVFNQVSITEERKKKYDYSVPYMT</sequence>
<comment type="similarity">
    <text evidence="2">Belongs to the bacterial solute-binding protein 3 family.</text>
</comment>
<dbReference type="PROSITE" id="PS01039">
    <property type="entry name" value="SBP_BACTERIAL_3"/>
    <property type="match status" value="1"/>
</dbReference>
<organism evidence="6 7">
    <name type="scientific">Campylobacter showae CSUNSWCD</name>
    <dbReference type="NCBI Taxonomy" id="1244083"/>
    <lineage>
        <taxon>Bacteria</taxon>
        <taxon>Pseudomonadati</taxon>
        <taxon>Campylobacterota</taxon>
        <taxon>Epsilonproteobacteria</taxon>
        <taxon>Campylobacterales</taxon>
        <taxon>Campylobacteraceae</taxon>
        <taxon>Campylobacter</taxon>
    </lineage>
</organism>
<dbReference type="eggNOG" id="COG0834">
    <property type="taxonomic scope" value="Bacteria"/>
</dbReference>
<protein>
    <submittedName>
        <fullName evidence="6">Amino acid ABC transporter, periplasmic amino acid-binding protein</fullName>
    </submittedName>
</protein>
<dbReference type="InterPro" id="IPR001638">
    <property type="entry name" value="Solute-binding_3/MltF_N"/>
</dbReference>
<feature type="signal peptide" evidence="4">
    <location>
        <begin position="1"/>
        <end position="22"/>
    </location>
</feature>
<evidence type="ECO:0000313" key="7">
    <source>
        <dbReference type="Proteomes" id="UP000011939"/>
    </source>
</evidence>